<evidence type="ECO:0000256" key="5">
    <source>
        <dbReference type="ARBA" id="ARBA00021528"/>
    </source>
</evidence>
<dbReference type="NCBIfam" id="TIGR00651">
    <property type="entry name" value="pta"/>
    <property type="match status" value="1"/>
</dbReference>
<comment type="catalytic activity">
    <reaction evidence="1">
        <text>acetyl-CoA + phosphate = acetyl phosphate + CoA</text>
        <dbReference type="Rhea" id="RHEA:19521"/>
        <dbReference type="ChEBI" id="CHEBI:22191"/>
        <dbReference type="ChEBI" id="CHEBI:43474"/>
        <dbReference type="ChEBI" id="CHEBI:57287"/>
        <dbReference type="ChEBI" id="CHEBI:57288"/>
        <dbReference type="EC" id="2.3.1.8"/>
    </reaction>
</comment>
<evidence type="ECO:0000256" key="3">
    <source>
        <dbReference type="ARBA" id="ARBA00005656"/>
    </source>
</evidence>
<feature type="domain" description="Phosphate acetyl/butaryl transferase" evidence="9">
    <location>
        <begin position="12"/>
        <end position="328"/>
    </location>
</feature>
<dbReference type="Gene3D" id="3.40.50.10950">
    <property type="match status" value="1"/>
</dbReference>
<keyword evidence="7" id="KW-0012">Acyltransferase</keyword>
<dbReference type="PANTHER" id="PTHR43356">
    <property type="entry name" value="PHOSPHATE ACETYLTRANSFERASE"/>
    <property type="match status" value="1"/>
</dbReference>
<dbReference type="SUPFAM" id="SSF53659">
    <property type="entry name" value="Isocitrate/Isopropylmalate dehydrogenase-like"/>
    <property type="match status" value="1"/>
</dbReference>
<name>A0A0R1YMA7_9LACO</name>
<proteinExistence type="inferred from homology"/>
<comment type="caution">
    <text evidence="10">The sequence shown here is derived from an EMBL/GenBank/DDBJ whole genome shotgun (WGS) entry which is preliminary data.</text>
</comment>
<dbReference type="InterPro" id="IPR004614">
    <property type="entry name" value="P_AcTrfase"/>
</dbReference>
<gene>
    <name evidence="10" type="ORF">FD47_GL001592</name>
</gene>
<protein>
    <recommendedName>
        <fullName evidence="5">Phosphate acetyltransferase</fullName>
        <ecNumber evidence="4">2.3.1.8</ecNumber>
    </recommendedName>
    <alternativeName>
        <fullName evidence="8">Phosphotransacetylase</fullName>
    </alternativeName>
</protein>
<dbReference type="Gene3D" id="3.40.50.10750">
    <property type="entry name" value="Isocitrate/Isopropylmalate dehydrogenase-like"/>
    <property type="match status" value="1"/>
</dbReference>
<evidence type="ECO:0000256" key="4">
    <source>
        <dbReference type="ARBA" id="ARBA00012707"/>
    </source>
</evidence>
<comment type="pathway">
    <text evidence="2">Metabolic intermediate biosynthesis; acetyl-CoA biosynthesis; acetyl-CoA from acetate: step 2/2.</text>
</comment>
<dbReference type="PIRSF" id="PIRSF000428">
    <property type="entry name" value="P_Ac_trans"/>
    <property type="match status" value="1"/>
</dbReference>
<dbReference type="Pfam" id="PF01515">
    <property type="entry name" value="PTA_PTB"/>
    <property type="match status" value="1"/>
</dbReference>
<evidence type="ECO:0000256" key="1">
    <source>
        <dbReference type="ARBA" id="ARBA00000705"/>
    </source>
</evidence>
<dbReference type="InterPro" id="IPR050500">
    <property type="entry name" value="Phos_Acetyltrans/Butyryltrans"/>
</dbReference>
<evidence type="ECO:0000313" key="10">
    <source>
        <dbReference type="EMBL" id="KRM43362.1"/>
    </source>
</evidence>
<evidence type="ECO:0000256" key="7">
    <source>
        <dbReference type="ARBA" id="ARBA00023315"/>
    </source>
</evidence>
<dbReference type="NCBIfam" id="NF007233">
    <property type="entry name" value="PRK09653.1"/>
    <property type="match status" value="1"/>
</dbReference>
<dbReference type="InterPro" id="IPR012147">
    <property type="entry name" value="P_Ac_Bu_trans"/>
</dbReference>
<dbReference type="EC" id="2.3.1.8" evidence="4"/>
<dbReference type="GO" id="GO:0008959">
    <property type="term" value="F:phosphate acetyltransferase activity"/>
    <property type="evidence" value="ECO:0007669"/>
    <property type="project" value="UniProtKB-EC"/>
</dbReference>
<evidence type="ECO:0000256" key="8">
    <source>
        <dbReference type="ARBA" id="ARBA00031108"/>
    </source>
</evidence>
<evidence type="ECO:0000313" key="11">
    <source>
        <dbReference type="Proteomes" id="UP000051010"/>
    </source>
</evidence>
<organism evidence="10 11">
    <name type="scientific">Lentilactobacillus parafarraginis DSM 18390 = JCM 14109</name>
    <dbReference type="NCBI Taxonomy" id="1423786"/>
    <lineage>
        <taxon>Bacteria</taxon>
        <taxon>Bacillati</taxon>
        <taxon>Bacillota</taxon>
        <taxon>Bacilli</taxon>
        <taxon>Lactobacillales</taxon>
        <taxon>Lactobacillaceae</taxon>
        <taxon>Lentilactobacillus</taxon>
    </lineage>
</organism>
<keyword evidence="6 10" id="KW-0808">Transferase</keyword>
<dbReference type="InterPro" id="IPR042113">
    <property type="entry name" value="P_AcTrfase_dom1"/>
</dbReference>
<dbReference type="Proteomes" id="UP000051010">
    <property type="component" value="Unassembled WGS sequence"/>
</dbReference>
<dbReference type="PANTHER" id="PTHR43356:SF3">
    <property type="entry name" value="PHOSPHATE ACETYLTRANSFERASE"/>
    <property type="match status" value="1"/>
</dbReference>
<evidence type="ECO:0000256" key="2">
    <source>
        <dbReference type="ARBA" id="ARBA00004989"/>
    </source>
</evidence>
<comment type="similarity">
    <text evidence="3">Belongs to the phosphate acetyltransferase and butyryltransferase family.</text>
</comment>
<evidence type="ECO:0000259" key="9">
    <source>
        <dbReference type="Pfam" id="PF01515"/>
    </source>
</evidence>
<evidence type="ECO:0000256" key="6">
    <source>
        <dbReference type="ARBA" id="ARBA00022679"/>
    </source>
</evidence>
<sequence>MHELEDYVMELFDSLKQKITGKNISIVFPEGNDARILGAASRLAKDGLIKPVVLGTADEVQKVAGDANIDLTGVEIMDYLNQPKDQIDAMVAAIVERRKGKTDETKARDWLKDPNYFGTTLVYMDKIDGMVSGANHPTSDTVRPALQIIKTKPGIKLISGSFLLIRDDLRYLYADAGINMDLDAEGVSDVAVTSAEFAKLFDIDPKVALLSFSTKGSAKGDMVTKMQEATKLAQQKAPDVPIDGELQFDAAVVPSVAEKKAPGSKVAGHANVFIFPDLNAGNISYKITQRLGGFQALGPLLQGLNKPVNDLSRGTSEDDVYKVAIITAVEAVADKS</sequence>
<dbReference type="AlphaFoldDB" id="A0A0R1YMA7"/>
<dbReference type="InterPro" id="IPR002505">
    <property type="entry name" value="PTA_PTB"/>
</dbReference>
<dbReference type="EMBL" id="AZFZ01000035">
    <property type="protein sequence ID" value="KRM43362.1"/>
    <property type="molecule type" value="Genomic_DNA"/>
</dbReference>
<dbReference type="PATRIC" id="fig|1423786.4.peg.1696"/>
<accession>A0A0R1YMA7</accession>
<reference evidence="10 11" key="1">
    <citation type="journal article" date="2015" name="Genome Announc.">
        <title>Expanding the biotechnology potential of lactobacilli through comparative genomics of 213 strains and associated genera.</title>
        <authorList>
            <person name="Sun Z."/>
            <person name="Harris H.M."/>
            <person name="McCann A."/>
            <person name="Guo C."/>
            <person name="Argimon S."/>
            <person name="Zhang W."/>
            <person name="Yang X."/>
            <person name="Jeffery I.B."/>
            <person name="Cooney J.C."/>
            <person name="Kagawa T.F."/>
            <person name="Liu W."/>
            <person name="Song Y."/>
            <person name="Salvetti E."/>
            <person name="Wrobel A."/>
            <person name="Rasinkangas P."/>
            <person name="Parkhill J."/>
            <person name="Rea M.C."/>
            <person name="O'Sullivan O."/>
            <person name="Ritari J."/>
            <person name="Douillard F.P."/>
            <person name="Paul Ross R."/>
            <person name="Yang R."/>
            <person name="Briner A.E."/>
            <person name="Felis G.E."/>
            <person name="de Vos W.M."/>
            <person name="Barrangou R."/>
            <person name="Klaenhammer T.R."/>
            <person name="Caufield P.W."/>
            <person name="Cui Y."/>
            <person name="Zhang H."/>
            <person name="O'Toole P.W."/>
        </authorList>
    </citation>
    <scope>NUCLEOTIDE SEQUENCE [LARGE SCALE GENOMIC DNA]</scope>
    <source>
        <strain evidence="10 11">DSM 18390</strain>
    </source>
</reference>
<dbReference type="InterPro" id="IPR042112">
    <property type="entry name" value="P_AcTrfase_dom2"/>
</dbReference>